<dbReference type="GO" id="GO:0031297">
    <property type="term" value="P:replication fork processing"/>
    <property type="evidence" value="ECO:0007669"/>
    <property type="project" value="TreeGrafter"/>
</dbReference>
<evidence type="ECO:0000256" key="2">
    <source>
        <dbReference type="SAM" id="MobiDB-lite"/>
    </source>
</evidence>
<feature type="compositionally biased region" description="Basic and acidic residues" evidence="2">
    <location>
        <begin position="120"/>
        <end position="136"/>
    </location>
</feature>
<evidence type="ECO:0000259" key="3">
    <source>
        <dbReference type="PROSITE" id="PS51192"/>
    </source>
</evidence>
<dbReference type="EMBL" id="LCQD01000002">
    <property type="protein sequence ID" value="KKW13346.1"/>
    <property type="molecule type" value="Genomic_DNA"/>
</dbReference>
<proteinExistence type="predicted"/>
<dbReference type="InterPro" id="IPR027417">
    <property type="entry name" value="P-loop_NTPase"/>
</dbReference>
<dbReference type="GO" id="GO:0004674">
    <property type="term" value="F:protein serine/threonine kinase activity"/>
    <property type="evidence" value="ECO:0007669"/>
    <property type="project" value="UniProtKB-KW"/>
</dbReference>
<reference evidence="5 6" key="1">
    <citation type="journal article" date="2015" name="Nature">
        <title>rRNA introns, odd ribosomes, and small enigmatic genomes across a large radiation of phyla.</title>
        <authorList>
            <person name="Brown C.T."/>
            <person name="Hug L.A."/>
            <person name="Thomas B.C."/>
            <person name="Sharon I."/>
            <person name="Castelle C.J."/>
            <person name="Singh A."/>
            <person name="Wilkins M.J."/>
            <person name="Williams K.H."/>
            <person name="Banfield J.F."/>
        </authorList>
    </citation>
    <scope>NUCLEOTIDE SEQUENCE [LARGE SCALE GENOMIC DNA]</scope>
</reference>
<keyword evidence="5" id="KW-0418">Kinase</keyword>
<feature type="domain" description="Helicase ATP-binding" evidence="3">
    <location>
        <begin position="808"/>
        <end position="975"/>
    </location>
</feature>
<dbReference type="PANTHER" id="PTHR45766:SF6">
    <property type="entry name" value="SWI_SNF-RELATED MATRIX-ASSOCIATED ACTIN-DEPENDENT REGULATOR OF CHROMATIN SUBFAMILY A-LIKE PROTEIN 1"/>
    <property type="match status" value="1"/>
</dbReference>
<dbReference type="Pfam" id="PF00271">
    <property type="entry name" value="Helicase_C"/>
    <property type="match status" value="1"/>
</dbReference>
<dbReference type="Proteomes" id="UP000034588">
    <property type="component" value="Unassembled WGS sequence"/>
</dbReference>
<evidence type="ECO:0000259" key="4">
    <source>
        <dbReference type="PROSITE" id="PS51194"/>
    </source>
</evidence>
<feature type="region of interest" description="Disordered" evidence="2">
    <location>
        <begin position="304"/>
        <end position="335"/>
    </location>
</feature>
<dbReference type="GO" id="GO:0005524">
    <property type="term" value="F:ATP binding"/>
    <property type="evidence" value="ECO:0007669"/>
    <property type="project" value="InterPro"/>
</dbReference>
<feature type="domain" description="Helicase C-terminal" evidence="4">
    <location>
        <begin position="1130"/>
        <end position="1278"/>
    </location>
</feature>
<accession>A0A0G1W3K1</accession>
<evidence type="ECO:0000256" key="1">
    <source>
        <dbReference type="ARBA" id="ARBA00022801"/>
    </source>
</evidence>
<dbReference type="InterPro" id="IPR000330">
    <property type="entry name" value="SNF2_N"/>
</dbReference>
<dbReference type="GO" id="GO:0016787">
    <property type="term" value="F:hydrolase activity"/>
    <property type="evidence" value="ECO:0007669"/>
    <property type="project" value="UniProtKB-KW"/>
</dbReference>
<dbReference type="Pfam" id="PF00176">
    <property type="entry name" value="SNF2-rel_dom"/>
    <property type="match status" value="1"/>
</dbReference>
<sequence>MVPVHIKDSEEAQVAREKLYLQHLDSVVFVPPPVKKSVWGWLIKSTIHGHWMTTRSGKRVWVKEHSDKRVKHAPQAALLDVSPTAKPSGKERAAQPSATPVKPRPLSLWDVVEAPGTAPKKPEVKPEPAPQAREEEPASPTDQVYALLKQPGLISMSDLAKEIGSLDTVYRAFAELKARGTPAYHHGDALFSLEPPSKSGRRKVKKGLWGWTFTLPRTLYKAHPPVQHTGEKVPVKQLDPALRKKVSTGTHFTSDEMKKHGLVWRTTEDGRHIIVKDLGNDEGVVVGGAEGKMNFARIKLKGGSSAEAKPLKEKKTTPELTEKEHTEAEEKQRAMVSRKQELKQQARDLVRNKIAAVGQLDLDEKQLQKVRDLAKDKAKAQGVFGEAADEFVKHTEQQFQADHATALRKIQQEALDRALKKHAREHQTGVKHEAEAITAEEVAEHAAKPREGKEEATPDDMVAYLKELLPEKLQLSDEESQQLVSSFIEERELDAQARTLRRALKRGEAEGIRAVDLATRALTPEEMRQYASEMQVRKEEVLTNLQLVQAAEAVPKSIRQEQLHHGLADTAAGLGYELLGETLMDTTSVRKLGAAASSRLVAQSILDRYGGNARKAAAAVREYVAQHSSAVAAAAMQRHDDLLQRAGEFEQFAGKNASSLLTAQQARAYALQYTNEAKRVVARSLGSLEMASSVAELLSQGPITDPLSLRGRGTLVGTHEMAGEMGLSKGDYTVQKEQRHYNLQVKPEAMSKLVKRRKVESLERDREVQRIKDLGQQSENLDPATGREYRAPGQQGNIMLSAPQAADIQMWERQKKILVTDEAGLGKTAVAILGATNLVEQGLAKKVLVVVPLSVQQQFSGEIEKFADPKYHDSYTVADSRDKMRKAGKGDQVFTIVTRDALRNWEGDIKEGGFDAVVVDEAHEFTIRGEASGSGRSQALRRVLPDMEYALLMTGTPVKNDLTELHSLVDSLQPGALGSLAKFKERYGGLERRRGLFDQSLLNQLQHELDGVVVGHSLHVEKDGSLVIENAKNRSGNPVELKEQTLYVDPTEAQTQQIAENNEMYLTAKRAGVAGVSLAKHGLDKKAVNNISAEANSKSQPVASWLQEKGYPQRKAIVFSDSPEVIRSTILPAMGVDPKDAVIIEGDVSESWQRDAIARWYNEDEGKPLDERQRRWIERQGWAVNKPPRMLFATDAANYGMNLPGGSLMVEWDTTDTAATSRQRIGREWRTGQNAATVDVLHVRTRTPHEMRAEDRLKNKAASMKIGEETRHVDESGFAPIVAAHLGKLKEEGYGD</sequence>
<keyword evidence="1" id="KW-0378">Hydrolase</keyword>
<feature type="region of interest" description="Disordered" evidence="2">
    <location>
        <begin position="71"/>
        <end position="140"/>
    </location>
</feature>
<dbReference type="PROSITE" id="PS51192">
    <property type="entry name" value="HELICASE_ATP_BIND_1"/>
    <property type="match status" value="1"/>
</dbReference>
<feature type="compositionally biased region" description="Basic and acidic residues" evidence="2">
    <location>
        <begin position="309"/>
        <end position="335"/>
    </location>
</feature>
<evidence type="ECO:0000313" key="5">
    <source>
        <dbReference type="EMBL" id="KKW13346.1"/>
    </source>
</evidence>
<dbReference type="SUPFAM" id="SSF52540">
    <property type="entry name" value="P-loop containing nucleoside triphosphate hydrolases"/>
    <property type="match status" value="2"/>
</dbReference>
<dbReference type="InterPro" id="IPR001650">
    <property type="entry name" value="Helicase_C-like"/>
</dbReference>
<dbReference type="GO" id="GO:0006281">
    <property type="term" value="P:DNA repair"/>
    <property type="evidence" value="ECO:0007669"/>
    <property type="project" value="TreeGrafter"/>
</dbReference>
<keyword evidence="5" id="KW-0723">Serine/threonine-protein kinase</keyword>
<dbReference type="InterPro" id="IPR038718">
    <property type="entry name" value="SNF2-like_sf"/>
</dbReference>
<gene>
    <name evidence="5" type="ORF">UY48_C0002G0037</name>
</gene>
<dbReference type="SMART" id="SM00487">
    <property type="entry name" value="DEXDc"/>
    <property type="match status" value="1"/>
</dbReference>
<dbReference type="InterPro" id="IPR014001">
    <property type="entry name" value="Helicase_ATP-bd"/>
</dbReference>
<organism evidence="5 6">
    <name type="scientific">Candidatus Gottesmanbacteria bacterium GW2011_GWB1_49_7</name>
    <dbReference type="NCBI Taxonomy" id="1618448"/>
    <lineage>
        <taxon>Bacteria</taxon>
        <taxon>Candidatus Gottesmaniibacteriota</taxon>
    </lineage>
</organism>
<evidence type="ECO:0000313" key="6">
    <source>
        <dbReference type="Proteomes" id="UP000034588"/>
    </source>
</evidence>
<name>A0A0G1W3K1_9BACT</name>
<comment type="caution">
    <text evidence="5">The sequence shown here is derived from an EMBL/GenBank/DDBJ whole genome shotgun (WGS) entry which is preliminary data.</text>
</comment>
<dbReference type="PROSITE" id="PS51194">
    <property type="entry name" value="HELICASE_CTER"/>
    <property type="match status" value="1"/>
</dbReference>
<protein>
    <submittedName>
        <fullName evidence="5">Non-specific serine/threonine protein kinase</fullName>
    </submittedName>
</protein>
<keyword evidence="5" id="KW-0808">Transferase</keyword>
<dbReference type="Gene3D" id="3.40.50.300">
    <property type="entry name" value="P-loop containing nucleotide triphosphate hydrolases"/>
    <property type="match status" value="1"/>
</dbReference>
<dbReference type="Gene3D" id="3.40.50.10810">
    <property type="entry name" value="Tandem AAA-ATPase domain"/>
    <property type="match status" value="1"/>
</dbReference>
<dbReference type="PANTHER" id="PTHR45766">
    <property type="entry name" value="DNA ANNEALING HELICASE AND ENDONUCLEASE ZRANB3 FAMILY MEMBER"/>
    <property type="match status" value="1"/>
</dbReference>